<feature type="domain" description="Telomerase activating protein Est1-like N-terminal" evidence="8">
    <location>
        <begin position="80"/>
        <end position="185"/>
    </location>
</feature>
<dbReference type="Proteomes" id="UP001152562">
    <property type="component" value="Unassembled WGS sequence"/>
</dbReference>
<dbReference type="GO" id="GO:0070034">
    <property type="term" value="F:telomerase RNA binding"/>
    <property type="evidence" value="ECO:0007669"/>
    <property type="project" value="TreeGrafter"/>
</dbReference>
<dbReference type="Gene3D" id="3.40.50.1010">
    <property type="entry name" value="5'-nuclease"/>
    <property type="match status" value="1"/>
</dbReference>
<feature type="compositionally biased region" description="Basic and acidic residues" evidence="6">
    <location>
        <begin position="527"/>
        <end position="536"/>
    </location>
</feature>
<evidence type="ECO:0000259" key="7">
    <source>
        <dbReference type="Pfam" id="PF10373"/>
    </source>
</evidence>
<comment type="subcellular location">
    <subcellularLocation>
        <location evidence="2">Cytoplasm</location>
    </subcellularLocation>
    <subcellularLocation>
        <location evidence="1">Nucleus</location>
    </subcellularLocation>
</comment>
<keyword evidence="5" id="KW-0539">Nucleus</keyword>
<dbReference type="Pfam" id="PF10373">
    <property type="entry name" value="EST1_DNA_bind"/>
    <property type="match status" value="1"/>
</dbReference>
<evidence type="ECO:0000256" key="2">
    <source>
        <dbReference type="ARBA" id="ARBA00004496"/>
    </source>
</evidence>
<dbReference type="InterPro" id="IPR019458">
    <property type="entry name" value="Est1-like_N"/>
</dbReference>
<dbReference type="InterPro" id="IPR045153">
    <property type="entry name" value="Est1/Ebs1-like"/>
</dbReference>
<dbReference type="PANTHER" id="PTHR15696">
    <property type="entry name" value="SMG-7 SUPPRESSOR WITH MORPHOLOGICAL EFFECT ON GENITALIA PROTEIN 7"/>
    <property type="match status" value="1"/>
</dbReference>
<keyword evidence="4" id="KW-0866">Nonsense-mediated mRNA decay</keyword>
<feature type="compositionally biased region" description="Acidic residues" evidence="6">
    <location>
        <begin position="495"/>
        <end position="511"/>
    </location>
</feature>
<proteinExistence type="predicted"/>
<feature type="region of interest" description="Disordered" evidence="6">
    <location>
        <begin position="430"/>
        <end position="544"/>
    </location>
</feature>
<feature type="domain" description="DNA/RNA-binding" evidence="7">
    <location>
        <begin position="195"/>
        <end position="396"/>
    </location>
</feature>
<dbReference type="GO" id="GO:0042162">
    <property type="term" value="F:telomeric DNA binding"/>
    <property type="evidence" value="ECO:0007669"/>
    <property type="project" value="TreeGrafter"/>
</dbReference>
<evidence type="ECO:0000259" key="9">
    <source>
        <dbReference type="Pfam" id="PF13638"/>
    </source>
</evidence>
<feature type="compositionally biased region" description="Basic residues" evidence="6">
    <location>
        <begin position="468"/>
        <end position="480"/>
    </location>
</feature>
<dbReference type="Gene3D" id="1.25.40.10">
    <property type="entry name" value="Tetratricopeptide repeat domain"/>
    <property type="match status" value="1"/>
</dbReference>
<sequence>MKNDCNDNLVIKNLERSEQAKKVYRYVTDVARRLGEATSASKVIADLFSIHIEVQRQKLRDNCEKLFFLDPLNYGKKSVELVWRKVYYDTIYSAKKLHETYHDCDNYLEMHIVSGIGHFHNFIAKVQAEMKVNLKDLDYAPSYNDEEFHDDKNNMLIEHDSHNLYQSILYSCLIYLGDLSRYQVEIFNKSGASIAARYYLQAAQLDLTSGMPFNQLANLYLEKNYNLDSVSSYIHCLSCLTPFEGAMGNLNKIFEKNNQFCCMVTPSESLAQSEHIQITVANFLSLIEKWYFLKDDENIPKLCSNVVQQLKLSMDFTKVHLPDINKNYNDYMQAMEEEYANPAYLNSTMIHHIVKICLFTIAKMKENDEAKSFACKAFTLAFLSQTLQKLHYQLENLGFKNPANNYIPKYKLNQSEKTVNGLDNIETQDTQEVCLLPNGSEDTYDGNIKETGSDDDKEVFINGDGKNKKNIPRRRRRRRANSLDSSDLSDNSENSSEETDQTCSDDDEDAISDSTYVSDEGNSDGSDLEKKVEEKVNGSYENTTDMVDNSERINKTASENAVISNALDSEGISNFLHGDNILPSLKLLQDWVLTEKDLILSCGESGESLFQCVVNLLNIFQHYFYKNNDLLSKSSNILIQAKNKAKKFRLDYKTIPLPEDINLRGTNIGKFDKDAAEWHLKEKLKLTEFDENIIRILNFIYFGNQIAKIVPRIKFNKTMKIFYLKKVYPAKTTLKLNHKRSREWHSSNKQGDKNEGGLLRRLGHLWLTSRVRELECTGQTEVPSLLAVDTTALYKHLRRVKQLVRTRNYIILIPSIVLQELDELKRDCSAARDAIRWLEMQLKSGSRFLRTQRPGQSKPMPLIKYPRKAPSFVHNFMQILEFCNHFNDEKQQGGNGDSEISGKSAPLLVLLVGTEQGNNEEQYKDVSLLGTAHAAGISIEFIGDFYAKWRQTSHKNGKKR</sequence>
<dbReference type="AlphaFoldDB" id="A0A9P0TAT9"/>
<evidence type="ECO:0000313" key="10">
    <source>
        <dbReference type="EMBL" id="CAH4022672.1"/>
    </source>
</evidence>
<evidence type="ECO:0008006" key="12">
    <source>
        <dbReference type="Google" id="ProtNLM"/>
    </source>
</evidence>
<dbReference type="GO" id="GO:0005697">
    <property type="term" value="C:telomerase holoenzyme complex"/>
    <property type="evidence" value="ECO:0007669"/>
    <property type="project" value="TreeGrafter"/>
</dbReference>
<evidence type="ECO:0000256" key="5">
    <source>
        <dbReference type="ARBA" id="ARBA00023242"/>
    </source>
</evidence>
<evidence type="ECO:0000256" key="6">
    <source>
        <dbReference type="SAM" id="MobiDB-lite"/>
    </source>
</evidence>
<dbReference type="GO" id="GO:0005737">
    <property type="term" value="C:cytoplasm"/>
    <property type="evidence" value="ECO:0007669"/>
    <property type="project" value="UniProtKB-SubCell"/>
</dbReference>
<dbReference type="EMBL" id="CALOZG010000004">
    <property type="protein sequence ID" value="CAH4022672.1"/>
    <property type="molecule type" value="Genomic_DNA"/>
</dbReference>
<feature type="domain" description="PIN" evidence="9">
    <location>
        <begin position="788"/>
        <end position="891"/>
    </location>
</feature>
<evidence type="ECO:0000256" key="4">
    <source>
        <dbReference type="ARBA" id="ARBA00023161"/>
    </source>
</evidence>
<evidence type="ECO:0000256" key="1">
    <source>
        <dbReference type="ARBA" id="ARBA00004123"/>
    </source>
</evidence>
<name>A0A9P0TAT9_PIEBR</name>
<dbReference type="Pfam" id="PF10374">
    <property type="entry name" value="EST1"/>
    <property type="match status" value="1"/>
</dbReference>
<feature type="compositionally biased region" description="Low complexity" evidence="6">
    <location>
        <begin position="482"/>
        <end position="494"/>
    </location>
</feature>
<reference evidence="10" key="1">
    <citation type="submission" date="2022-05" db="EMBL/GenBank/DDBJ databases">
        <authorList>
            <person name="Okamura Y."/>
        </authorList>
    </citation>
    <scope>NUCLEOTIDE SEQUENCE</scope>
</reference>
<keyword evidence="11" id="KW-1185">Reference proteome</keyword>
<evidence type="ECO:0000313" key="11">
    <source>
        <dbReference type="Proteomes" id="UP001152562"/>
    </source>
</evidence>
<evidence type="ECO:0000256" key="3">
    <source>
        <dbReference type="ARBA" id="ARBA00022490"/>
    </source>
</evidence>
<protein>
    <recommendedName>
        <fullName evidence="12">PIN domain-containing protein</fullName>
    </recommendedName>
</protein>
<dbReference type="SUPFAM" id="SSF48452">
    <property type="entry name" value="TPR-like"/>
    <property type="match status" value="1"/>
</dbReference>
<dbReference type="InterPro" id="IPR011990">
    <property type="entry name" value="TPR-like_helical_dom_sf"/>
</dbReference>
<dbReference type="PANTHER" id="PTHR15696:SF7">
    <property type="entry name" value="NONSENSE-MEDIATED MRNA DECAY FACTOR"/>
    <property type="match status" value="1"/>
</dbReference>
<gene>
    <name evidence="10" type="ORF">PIBRA_LOCUS4014</name>
</gene>
<organism evidence="10 11">
    <name type="scientific">Pieris brassicae</name>
    <name type="common">White butterfly</name>
    <name type="synonym">Large white butterfly</name>
    <dbReference type="NCBI Taxonomy" id="7116"/>
    <lineage>
        <taxon>Eukaryota</taxon>
        <taxon>Metazoa</taxon>
        <taxon>Ecdysozoa</taxon>
        <taxon>Arthropoda</taxon>
        <taxon>Hexapoda</taxon>
        <taxon>Insecta</taxon>
        <taxon>Pterygota</taxon>
        <taxon>Neoptera</taxon>
        <taxon>Endopterygota</taxon>
        <taxon>Lepidoptera</taxon>
        <taxon>Glossata</taxon>
        <taxon>Ditrysia</taxon>
        <taxon>Papilionoidea</taxon>
        <taxon>Pieridae</taxon>
        <taxon>Pierinae</taxon>
        <taxon>Pieris</taxon>
    </lineage>
</organism>
<evidence type="ECO:0000259" key="8">
    <source>
        <dbReference type="Pfam" id="PF10374"/>
    </source>
</evidence>
<dbReference type="CDD" id="cd09884">
    <property type="entry name" value="PIN_Smg5-like"/>
    <property type="match status" value="1"/>
</dbReference>
<dbReference type="GO" id="GO:0000184">
    <property type="term" value="P:nuclear-transcribed mRNA catabolic process, nonsense-mediated decay"/>
    <property type="evidence" value="ECO:0007669"/>
    <property type="project" value="UniProtKB-KW"/>
</dbReference>
<accession>A0A9P0TAT9</accession>
<dbReference type="InterPro" id="IPR018834">
    <property type="entry name" value="DNA/RNA-bd_Est1-type"/>
</dbReference>
<dbReference type="InterPro" id="IPR002716">
    <property type="entry name" value="PIN_dom"/>
</dbReference>
<dbReference type="Pfam" id="PF13638">
    <property type="entry name" value="PIN_4"/>
    <property type="match status" value="1"/>
</dbReference>
<keyword evidence="3" id="KW-0963">Cytoplasm</keyword>
<comment type="caution">
    <text evidence="10">The sequence shown here is derived from an EMBL/GenBank/DDBJ whole genome shotgun (WGS) entry which is preliminary data.</text>
</comment>